<dbReference type="PANTHER" id="PTHR16489">
    <property type="entry name" value="GH11727P"/>
    <property type="match status" value="1"/>
</dbReference>
<dbReference type="InterPro" id="IPR051254">
    <property type="entry name" value="PPP1R15"/>
</dbReference>
<comment type="caution">
    <text evidence="1">The sequence shown here is derived from an EMBL/GenBank/DDBJ whole genome shotgun (WGS) entry which is preliminary data.</text>
</comment>
<sequence>MLDQMVVTLMEGAFVCVGFPYVAKLCRNVLDSLLKGPYLPFCRPAVQNKVPHQNTTERMGVTGQVLSTNVLIGLKPQTENYISPLHFQSCWQFYPNHSGTNTLQTFWGSSIGETKLENSTQVMQHRSKNCEGMNMAAYQLNRPKDFYGHFRSSSGFPACLESEQHCNPMEISHNVMQDDILKKDCNEAQTERGCSVVSFLMFPDAKCKDDDDKDQLDLPVNDCVYNADGQLVRMFICFGTEQSDTSSVALSSDSGCTDWDSDSEDFIIFDNSFTGEGNCCTRIDFVCGQHELPKEGETKSVLQSPRMYCEVSVVESVDIKLDFLIQEMVPPNLHYASEKLTSQRESCEETEMKSNKDFISRNIPGQTVSDNKKKKKVCFKPDDELTVTHPMIVWSFAYKQARKGTWETEQLDRLRFQKRIKELDKILTPVLLAKIGNAV</sequence>
<name>A0A3M6U7R0_POCDA</name>
<organism evidence="1 2">
    <name type="scientific">Pocillopora damicornis</name>
    <name type="common">Cauliflower coral</name>
    <name type="synonym">Millepora damicornis</name>
    <dbReference type="NCBI Taxonomy" id="46731"/>
    <lineage>
        <taxon>Eukaryota</taxon>
        <taxon>Metazoa</taxon>
        <taxon>Cnidaria</taxon>
        <taxon>Anthozoa</taxon>
        <taxon>Hexacorallia</taxon>
        <taxon>Scleractinia</taxon>
        <taxon>Astrocoeniina</taxon>
        <taxon>Pocilloporidae</taxon>
        <taxon>Pocillopora</taxon>
    </lineage>
</organism>
<dbReference type="GO" id="GO:0019888">
    <property type="term" value="F:protein phosphatase regulator activity"/>
    <property type="evidence" value="ECO:0007669"/>
    <property type="project" value="TreeGrafter"/>
</dbReference>
<dbReference type="GO" id="GO:0005783">
    <property type="term" value="C:endoplasmic reticulum"/>
    <property type="evidence" value="ECO:0007669"/>
    <property type="project" value="TreeGrafter"/>
</dbReference>
<evidence type="ECO:0000313" key="1">
    <source>
        <dbReference type="EMBL" id="RMX49703.1"/>
    </source>
</evidence>
<evidence type="ECO:0000313" key="2">
    <source>
        <dbReference type="Proteomes" id="UP000275408"/>
    </source>
</evidence>
<dbReference type="Proteomes" id="UP000275408">
    <property type="component" value="Unassembled WGS sequence"/>
</dbReference>
<dbReference type="EMBL" id="RCHS01002064">
    <property type="protein sequence ID" value="RMX49703.1"/>
    <property type="molecule type" value="Genomic_DNA"/>
</dbReference>
<dbReference type="PANTHER" id="PTHR16489:SF12">
    <property type="entry name" value="GH11727P"/>
    <property type="match status" value="1"/>
</dbReference>
<proteinExistence type="predicted"/>
<dbReference type="OrthoDB" id="5976067at2759"/>
<gene>
    <name evidence="1" type="ORF">pdam_00008589</name>
</gene>
<dbReference type="GO" id="GO:0000164">
    <property type="term" value="C:protein phosphatase type 1 complex"/>
    <property type="evidence" value="ECO:0007669"/>
    <property type="project" value="TreeGrafter"/>
</dbReference>
<reference evidence="1 2" key="1">
    <citation type="journal article" date="2018" name="Sci. Rep.">
        <title>Comparative analysis of the Pocillopora damicornis genome highlights role of immune system in coral evolution.</title>
        <authorList>
            <person name="Cunning R."/>
            <person name="Bay R.A."/>
            <person name="Gillette P."/>
            <person name="Baker A.C."/>
            <person name="Traylor-Knowles N."/>
        </authorList>
    </citation>
    <scope>NUCLEOTIDE SEQUENCE [LARGE SCALE GENOMIC DNA]</scope>
    <source>
        <strain evidence="1">RSMAS</strain>
        <tissue evidence="1">Whole animal</tissue>
    </source>
</reference>
<accession>A0A3M6U7R0</accession>
<keyword evidence="2" id="KW-1185">Reference proteome</keyword>
<protein>
    <submittedName>
        <fullName evidence="1">Uncharacterized protein</fullName>
    </submittedName>
</protein>
<dbReference type="GO" id="GO:0034976">
    <property type="term" value="P:response to endoplasmic reticulum stress"/>
    <property type="evidence" value="ECO:0007669"/>
    <property type="project" value="TreeGrafter"/>
</dbReference>
<dbReference type="AlphaFoldDB" id="A0A3M6U7R0"/>